<dbReference type="InterPro" id="IPR046162">
    <property type="entry name" value="DUF6164"/>
</dbReference>
<dbReference type="EMBL" id="RZHF01000025">
    <property type="protein sequence ID" value="RUR29080.1"/>
    <property type="molecule type" value="Genomic_DNA"/>
</dbReference>
<evidence type="ECO:0000256" key="1">
    <source>
        <dbReference type="SAM" id="Phobius"/>
    </source>
</evidence>
<reference evidence="2 3" key="1">
    <citation type="submission" date="2018-12" db="EMBL/GenBank/DDBJ databases">
        <title>three novel Halomonas strain isolated from plants.</title>
        <authorList>
            <person name="Sun C."/>
        </authorList>
    </citation>
    <scope>NUCLEOTIDE SEQUENCE [LARGE SCALE GENOMIC DNA]</scope>
    <source>
        <strain evidence="2 3">JCM 18142</strain>
    </source>
</reference>
<keyword evidence="1" id="KW-0472">Membrane</keyword>
<comment type="caution">
    <text evidence="2">The sequence shown here is derived from an EMBL/GenBank/DDBJ whole genome shotgun (WGS) entry which is preliminary data.</text>
</comment>
<accession>A0A433KHZ1</accession>
<gene>
    <name evidence="2" type="ORF">ELY38_16020</name>
</gene>
<proteinExistence type="predicted"/>
<evidence type="ECO:0000313" key="2">
    <source>
        <dbReference type="EMBL" id="RUR29080.1"/>
    </source>
</evidence>
<sequence length="122" mass="13811">MAHLLFRLRYVTDEEAMEVRTLLAEQGFDTYETQAGFFRLGVDAIWLRDESQRDAAETALATYQAARFDQAQRELHEARAQGRLPTLWQRLVEHPAQVVLVLVAVGLIGALTLLPFLGLMRG</sequence>
<dbReference type="Proteomes" id="UP000287023">
    <property type="component" value="Unassembled WGS sequence"/>
</dbReference>
<keyword evidence="1" id="KW-0812">Transmembrane</keyword>
<keyword evidence="3" id="KW-1185">Reference proteome</keyword>
<keyword evidence="1" id="KW-1133">Transmembrane helix</keyword>
<feature type="transmembrane region" description="Helical" evidence="1">
    <location>
        <begin position="98"/>
        <end position="120"/>
    </location>
</feature>
<dbReference type="Pfam" id="PF19661">
    <property type="entry name" value="DUF6164"/>
    <property type="match status" value="1"/>
</dbReference>
<evidence type="ECO:0000313" key="3">
    <source>
        <dbReference type="Proteomes" id="UP000287023"/>
    </source>
</evidence>
<evidence type="ECO:0008006" key="4">
    <source>
        <dbReference type="Google" id="ProtNLM"/>
    </source>
</evidence>
<dbReference type="AlphaFoldDB" id="A0A433KHZ1"/>
<name>A0A433KHZ1_9GAMM</name>
<dbReference type="OrthoDB" id="5569385at2"/>
<dbReference type="RefSeq" id="WP_127063223.1">
    <property type="nucleotide sequence ID" value="NZ_RZHF01000025.1"/>
</dbReference>
<organism evidence="2 3">
    <name type="scientific">Vreelandella nanhaiensis</name>
    <dbReference type="NCBI Taxonomy" id="1258546"/>
    <lineage>
        <taxon>Bacteria</taxon>
        <taxon>Pseudomonadati</taxon>
        <taxon>Pseudomonadota</taxon>
        <taxon>Gammaproteobacteria</taxon>
        <taxon>Oceanospirillales</taxon>
        <taxon>Halomonadaceae</taxon>
        <taxon>Vreelandella</taxon>
    </lineage>
</organism>
<protein>
    <recommendedName>
        <fullName evidence="4">DUF2007 domain-containing protein</fullName>
    </recommendedName>
</protein>